<dbReference type="EMBL" id="SSMC01000001">
    <property type="protein sequence ID" value="THD69041.1"/>
    <property type="molecule type" value="Genomic_DNA"/>
</dbReference>
<gene>
    <name evidence="2" type="ORF">E7Z59_01550</name>
</gene>
<protein>
    <submittedName>
        <fullName evidence="2">Alpha-ketoglutarate decarboxylase</fullName>
    </submittedName>
</protein>
<organism evidence="2 3">
    <name type="scientific">Robertkochia marina</name>
    <dbReference type="NCBI Taxonomy" id="1227945"/>
    <lineage>
        <taxon>Bacteria</taxon>
        <taxon>Pseudomonadati</taxon>
        <taxon>Bacteroidota</taxon>
        <taxon>Flavobacteriia</taxon>
        <taxon>Flavobacteriales</taxon>
        <taxon>Flavobacteriaceae</taxon>
        <taxon>Robertkochia</taxon>
    </lineage>
</organism>
<feature type="chain" id="PRO_5021031476" evidence="1">
    <location>
        <begin position="28"/>
        <end position="180"/>
    </location>
</feature>
<reference evidence="2 3" key="1">
    <citation type="submission" date="2019-04" db="EMBL/GenBank/DDBJ databases">
        <title>Draft genome sequence of Robertkochia marina CC-AMO-30D.</title>
        <authorList>
            <person name="Hameed A."/>
            <person name="Lin S.-Y."/>
            <person name="Shahina M."/>
            <person name="Lai W.-A."/>
            <person name="Young C.-C."/>
        </authorList>
    </citation>
    <scope>NUCLEOTIDE SEQUENCE [LARGE SCALE GENOMIC DNA]</scope>
    <source>
        <strain evidence="2 3">CC-AMO-30D</strain>
    </source>
</reference>
<sequence>MRIPLNFFIKPLAPLLLCLFLYLPTHAQTYSPPGSPGFGDRIRYGGSIGLGFANNFFSATLAPSAIYQVNPYFATGVGLNFSYASEKDFYKSTIIGGSLIALFTPIRELQLSAEFEELNVRRNFENSLGFTDRSYWYPALFLGAGFNSGPVTFGVRYDVLYDRDKSIYGNAWIPFVRVYF</sequence>
<dbReference type="Proteomes" id="UP000305939">
    <property type="component" value="Unassembled WGS sequence"/>
</dbReference>
<accession>A0A4S3M410</accession>
<dbReference type="RefSeq" id="WP_136334531.1">
    <property type="nucleotide sequence ID" value="NZ_QXMP01000004.1"/>
</dbReference>
<proteinExistence type="predicted"/>
<keyword evidence="1" id="KW-0732">Signal</keyword>
<feature type="signal peptide" evidence="1">
    <location>
        <begin position="1"/>
        <end position="27"/>
    </location>
</feature>
<dbReference type="AlphaFoldDB" id="A0A4S3M410"/>
<comment type="caution">
    <text evidence="2">The sequence shown here is derived from an EMBL/GenBank/DDBJ whole genome shotgun (WGS) entry which is preliminary data.</text>
</comment>
<evidence type="ECO:0000256" key="1">
    <source>
        <dbReference type="SAM" id="SignalP"/>
    </source>
</evidence>
<evidence type="ECO:0000313" key="3">
    <source>
        <dbReference type="Proteomes" id="UP000305939"/>
    </source>
</evidence>
<dbReference type="OrthoDB" id="1160493at2"/>
<evidence type="ECO:0000313" key="2">
    <source>
        <dbReference type="EMBL" id="THD69041.1"/>
    </source>
</evidence>
<name>A0A4S3M410_9FLAO</name>
<keyword evidence="3" id="KW-1185">Reference proteome</keyword>